<feature type="compositionally biased region" description="Basic residues" evidence="1">
    <location>
        <begin position="290"/>
        <end position="306"/>
    </location>
</feature>
<feature type="compositionally biased region" description="Acidic residues" evidence="1">
    <location>
        <begin position="273"/>
        <end position="285"/>
    </location>
</feature>
<proteinExistence type="predicted"/>
<feature type="region of interest" description="Disordered" evidence="1">
    <location>
        <begin position="271"/>
        <end position="306"/>
    </location>
</feature>
<reference evidence="2 3" key="1">
    <citation type="journal article" date="2019" name="Environ. Microbiol.">
        <title>At the nexus of three kingdoms: the genome of the mycorrhizal fungus Gigaspora margarita provides insights into plant, endobacterial and fungal interactions.</title>
        <authorList>
            <person name="Venice F."/>
            <person name="Ghignone S."/>
            <person name="Salvioli di Fossalunga A."/>
            <person name="Amselem J."/>
            <person name="Novero M."/>
            <person name="Xianan X."/>
            <person name="Sedzielewska Toro K."/>
            <person name="Morin E."/>
            <person name="Lipzen A."/>
            <person name="Grigoriev I.V."/>
            <person name="Henrissat B."/>
            <person name="Martin F.M."/>
            <person name="Bonfante P."/>
        </authorList>
    </citation>
    <scope>NUCLEOTIDE SEQUENCE [LARGE SCALE GENOMIC DNA]</scope>
    <source>
        <strain evidence="2 3">BEG34</strain>
    </source>
</reference>
<dbReference type="AlphaFoldDB" id="A0A8H4EPS0"/>
<sequence>MPCYGDTILRIKYVNLSERGDNNMRAVWAIGTYPVECEDSEIELVLFVPMNSEECDYETQAIFEKDCFYSVGGKIVPAFYKGKKRPKIMVSISTCVSIFNKGDKSNKCPLKASLVGVPQELPRIVENDDIGMFKLLISDYVGQEHSNVVKIVFLRFNPRFVNLKIRPQNSIIFVVGQLEVIDSEFYVYAKDITYINTYFSSKLNAVDDTGSENSTEVVNSTYAKLLSTHHNIVENSKDSSEVKVASASKVECSDEYMNTVDNISNNEFKVNEDIDSDGDCNNEDSEVIKKEKRKKSAIRYNKRGEK</sequence>
<evidence type="ECO:0000313" key="3">
    <source>
        <dbReference type="Proteomes" id="UP000439903"/>
    </source>
</evidence>
<dbReference type="EMBL" id="WTPW01000250">
    <property type="protein sequence ID" value="KAF0530357.1"/>
    <property type="molecule type" value="Genomic_DNA"/>
</dbReference>
<keyword evidence="3" id="KW-1185">Reference proteome</keyword>
<comment type="caution">
    <text evidence="2">The sequence shown here is derived from an EMBL/GenBank/DDBJ whole genome shotgun (WGS) entry which is preliminary data.</text>
</comment>
<organism evidence="2 3">
    <name type="scientific">Gigaspora margarita</name>
    <dbReference type="NCBI Taxonomy" id="4874"/>
    <lineage>
        <taxon>Eukaryota</taxon>
        <taxon>Fungi</taxon>
        <taxon>Fungi incertae sedis</taxon>
        <taxon>Mucoromycota</taxon>
        <taxon>Glomeromycotina</taxon>
        <taxon>Glomeromycetes</taxon>
        <taxon>Diversisporales</taxon>
        <taxon>Gigasporaceae</taxon>
        <taxon>Gigaspora</taxon>
    </lineage>
</organism>
<evidence type="ECO:0000313" key="2">
    <source>
        <dbReference type="EMBL" id="KAF0530357.1"/>
    </source>
</evidence>
<protein>
    <submittedName>
        <fullName evidence="2">Uncharacterized protein</fullName>
    </submittedName>
</protein>
<name>A0A8H4EPS0_GIGMA</name>
<gene>
    <name evidence="2" type="ORF">F8M41_012203</name>
</gene>
<evidence type="ECO:0000256" key="1">
    <source>
        <dbReference type="SAM" id="MobiDB-lite"/>
    </source>
</evidence>
<dbReference type="Proteomes" id="UP000439903">
    <property type="component" value="Unassembled WGS sequence"/>
</dbReference>
<accession>A0A8H4EPS0</accession>
<dbReference type="OrthoDB" id="2433477at2759"/>